<comment type="caution">
    <text evidence="3">The sequence shown here is derived from an EMBL/GenBank/DDBJ whole genome shotgun (WGS) entry which is preliminary data.</text>
</comment>
<dbReference type="EMBL" id="NPBY01000063">
    <property type="protein sequence ID" value="PAD73698.1"/>
    <property type="molecule type" value="Genomic_DNA"/>
</dbReference>
<evidence type="ECO:0008006" key="5">
    <source>
        <dbReference type="Google" id="ProtNLM"/>
    </source>
</evidence>
<dbReference type="Proteomes" id="UP000215596">
    <property type="component" value="Unassembled WGS sequence"/>
</dbReference>
<dbReference type="AlphaFoldDB" id="A0A268EKQ6"/>
<dbReference type="Pfam" id="PF10547">
    <property type="entry name" value="P22_AR_N"/>
    <property type="match status" value="1"/>
</dbReference>
<dbReference type="InterPro" id="IPR018878">
    <property type="entry name" value="ORF6C_dom"/>
</dbReference>
<evidence type="ECO:0000313" key="3">
    <source>
        <dbReference type="EMBL" id="PAD73698.1"/>
    </source>
</evidence>
<gene>
    <name evidence="3" type="ORF">CHH67_19885</name>
</gene>
<dbReference type="OrthoDB" id="9812611at2"/>
<proteinExistence type="predicted"/>
<evidence type="ECO:0000313" key="4">
    <source>
        <dbReference type="Proteomes" id="UP000215596"/>
    </source>
</evidence>
<dbReference type="RefSeq" id="WP_095267111.1">
    <property type="nucleotide sequence ID" value="NZ_NPBY01000063.1"/>
</dbReference>
<evidence type="ECO:0000259" key="2">
    <source>
        <dbReference type="Pfam" id="PF10552"/>
    </source>
</evidence>
<dbReference type="Pfam" id="PF10552">
    <property type="entry name" value="ORF6C"/>
    <property type="match status" value="1"/>
</dbReference>
<sequence length="256" mass="29144">MNNIHPIEQKLVPFNGADLLGVKASDGKVYVGVRWVCEGIGLTEDQMKNERKKIQSDLVLKQGGLNLTLNGNGGARDVLTIELDFLPLWLAKISITPNMQRNQPEVAEKLIQYQLKAKDVLAAAFIQRDHHFNNMSPELKAILFVDGKVQQLDSRIGYLENRTTIDYGQQQVLKKAGNAKVIGVLGGKKMAAYKDSGLRHRVYSALWHDYQDWFGINSYNNTYTKDFESGLKYIQRWMPPTNLMREIEEFNGQKLF</sequence>
<feature type="domain" description="ORF6C" evidence="2">
    <location>
        <begin position="139"/>
        <end position="247"/>
    </location>
</feature>
<dbReference type="InterPro" id="IPR018875">
    <property type="entry name" value="Antirepressor_Ant_N"/>
</dbReference>
<evidence type="ECO:0000259" key="1">
    <source>
        <dbReference type="Pfam" id="PF10547"/>
    </source>
</evidence>
<reference evidence="3 4" key="1">
    <citation type="submission" date="2017-07" db="EMBL/GenBank/DDBJ databases">
        <title>Isolation and whole genome analysis of endospore-forming bacteria from heroin.</title>
        <authorList>
            <person name="Kalinowski J."/>
            <person name="Ahrens B."/>
            <person name="Al-Dilaimi A."/>
            <person name="Winkler A."/>
            <person name="Wibberg D."/>
            <person name="Schleenbecker U."/>
            <person name="Ruckert C."/>
            <person name="Wolfel R."/>
            <person name="Grass G."/>
        </authorList>
    </citation>
    <scope>NUCLEOTIDE SEQUENCE [LARGE SCALE GENOMIC DNA]</scope>
    <source>
        <strain evidence="3 4">7537-G1</strain>
    </source>
</reference>
<name>A0A268EKQ6_9BACL</name>
<feature type="domain" description="Antirepressor protein ant N-terminal" evidence="1">
    <location>
        <begin position="11"/>
        <end position="127"/>
    </location>
</feature>
<protein>
    <recommendedName>
        <fullName evidence="5">Antirepressor protein ant N-terminal domain-containing protein</fullName>
    </recommendedName>
</protein>
<organism evidence="3 4">
    <name type="scientific">Paenibacillus campinasensis</name>
    <dbReference type="NCBI Taxonomy" id="66347"/>
    <lineage>
        <taxon>Bacteria</taxon>
        <taxon>Bacillati</taxon>
        <taxon>Bacillota</taxon>
        <taxon>Bacilli</taxon>
        <taxon>Bacillales</taxon>
        <taxon>Paenibacillaceae</taxon>
        <taxon>Paenibacillus</taxon>
    </lineage>
</organism>
<accession>A0A268EKQ6</accession>